<accession>A0A2J7Q5R8</accession>
<evidence type="ECO:0000313" key="3">
    <source>
        <dbReference type="Proteomes" id="UP000235965"/>
    </source>
</evidence>
<evidence type="ECO:0000313" key="2">
    <source>
        <dbReference type="EMBL" id="PNF23929.1"/>
    </source>
</evidence>
<reference evidence="2 3" key="1">
    <citation type="submission" date="2017-12" db="EMBL/GenBank/DDBJ databases">
        <title>Hemimetabolous genomes reveal molecular basis of termite eusociality.</title>
        <authorList>
            <person name="Harrison M.C."/>
            <person name="Jongepier E."/>
            <person name="Robertson H.M."/>
            <person name="Arning N."/>
            <person name="Bitard-Feildel T."/>
            <person name="Chao H."/>
            <person name="Childers C.P."/>
            <person name="Dinh H."/>
            <person name="Doddapaneni H."/>
            <person name="Dugan S."/>
            <person name="Gowin J."/>
            <person name="Greiner C."/>
            <person name="Han Y."/>
            <person name="Hu H."/>
            <person name="Hughes D.S.T."/>
            <person name="Huylmans A.-K."/>
            <person name="Kemena C."/>
            <person name="Kremer L.P.M."/>
            <person name="Lee S.L."/>
            <person name="Lopez-Ezquerra A."/>
            <person name="Mallet L."/>
            <person name="Monroy-Kuhn J.M."/>
            <person name="Moser A."/>
            <person name="Murali S.C."/>
            <person name="Muzny D.M."/>
            <person name="Otani S."/>
            <person name="Piulachs M.-D."/>
            <person name="Poelchau M."/>
            <person name="Qu J."/>
            <person name="Schaub F."/>
            <person name="Wada-Katsumata A."/>
            <person name="Worley K.C."/>
            <person name="Xie Q."/>
            <person name="Ylla G."/>
            <person name="Poulsen M."/>
            <person name="Gibbs R.A."/>
            <person name="Schal C."/>
            <person name="Richards S."/>
            <person name="Belles X."/>
            <person name="Korb J."/>
            <person name="Bornberg-Bauer E."/>
        </authorList>
    </citation>
    <scope>NUCLEOTIDE SEQUENCE [LARGE SCALE GENOMIC DNA]</scope>
    <source>
        <tissue evidence="2">Whole body</tissue>
    </source>
</reference>
<protein>
    <submittedName>
        <fullName evidence="2">Uncharacterized protein</fullName>
    </submittedName>
</protein>
<dbReference type="FunCoup" id="A0A2J7Q5R8">
    <property type="interactions" value="214"/>
</dbReference>
<dbReference type="PANTHER" id="PTHR21415">
    <property type="entry name" value="U7 SNRNA-ASSOCIATED SM-LIKE PROTEIN LSM11"/>
    <property type="match status" value="1"/>
</dbReference>
<name>A0A2J7Q5R8_9NEOP</name>
<keyword evidence="3" id="KW-1185">Reference proteome</keyword>
<dbReference type="AlphaFoldDB" id="A0A2J7Q5R8"/>
<dbReference type="PANTHER" id="PTHR21415:SF1">
    <property type="entry name" value="U7 SNRNA-ASSOCIATED SM-LIKE PROTEIN LSM11"/>
    <property type="match status" value="1"/>
</dbReference>
<gene>
    <name evidence="2" type="ORF">B7P43_G12409</name>
</gene>
<feature type="non-terminal residue" evidence="2">
    <location>
        <position position="123"/>
    </location>
</feature>
<sequence length="123" mass="14335">MADGKEEEDEALDFTSPKFNPLKALYSKNVRLPIENAPVFDNIHKYHSSLNPREKKKKVDKDSEPGPSSEEQPVRRFLPHQQPVRNPRPQRDTRNVLTRMENATGPLSLLWDCMERRVRIKVC</sequence>
<dbReference type="STRING" id="105785.A0A2J7Q5R8"/>
<dbReference type="GO" id="GO:0006398">
    <property type="term" value="P:mRNA 3'-end processing by stem-loop binding and cleavage"/>
    <property type="evidence" value="ECO:0007669"/>
    <property type="project" value="TreeGrafter"/>
</dbReference>
<comment type="caution">
    <text evidence="2">The sequence shown here is derived from an EMBL/GenBank/DDBJ whole genome shotgun (WGS) entry which is preliminary data.</text>
</comment>
<dbReference type="GO" id="GO:0005683">
    <property type="term" value="C:U7 snRNP"/>
    <property type="evidence" value="ECO:0007669"/>
    <property type="project" value="TreeGrafter"/>
</dbReference>
<evidence type="ECO:0000256" key="1">
    <source>
        <dbReference type="SAM" id="MobiDB-lite"/>
    </source>
</evidence>
<dbReference type="Proteomes" id="UP000235965">
    <property type="component" value="Unassembled WGS sequence"/>
</dbReference>
<dbReference type="InterPro" id="IPR039267">
    <property type="entry name" value="Lsm11"/>
</dbReference>
<dbReference type="InParanoid" id="A0A2J7Q5R8"/>
<dbReference type="EMBL" id="NEVH01017547">
    <property type="protein sequence ID" value="PNF23929.1"/>
    <property type="molecule type" value="Genomic_DNA"/>
</dbReference>
<proteinExistence type="predicted"/>
<dbReference type="GO" id="GO:0071209">
    <property type="term" value="F:U7 snRNA binding"/>
    <property type="evidence" value="ECO:0007669"/>
    <property type="project" value="InterPro"/>
</dbReference>
<dbReference type="OrthoDB" id="10002367at2759"/>
<feature type="region of interest" description="Disordered" evidence="1">
    <location>
        <begin position="46"/>
        <end position="100"/>
    </location>
</feature>
<organism evidence="2 3">
    <name type="scientific">Cryptotermes secundus</name>
    <dbReference type="NCBI Taxonomy" id="105785"/>
    <lineage>
        <taxon>Eukaryota</taxon>
        <taxon>Metazoa</taxon>
        <taxon>Ecdysozoa</taxon>
        <taxon>Arthropoda</taxon>
        <taxon>Hexapoda</taxon>
        <taxon>Insecta</taxon>
        <taxon>Pterygota</taxon>
        <taxon>Neoptera</taxon>
        <taxon>Polyneoptera</taxon>
        <taxon>Dictyoptera</taxon>
        <taxon>Blattodea</taxon>
        <taxon>Blattoidea</taxon>
        <taxon>Termitoidae</taxon>
        <taxon>Kalotermitidae</taxon>
        <taxon>Cryptotermitinae</taxon>
        <taxon>Cryptotermes</taxon>
    </lineage>
</organism>